<keyword evidence="1 4" id="KW-0328">Glycosyltransferase</keyword>
<dbReference type="SUPFAM" id="SSF53756">
    <property type="entry name" value="UDP-Glycosyltransferase/glycogen phosphorylase"/>
    <property type="match status" value="1"/>
</dbReference>
<organism evidence="4 5">
    <name type="scientific">Pediococcus acidilactici</name>
    <dbReference type="NCBI Taxonomy" id="1254"/>
    <lineage>
        <taxon>Bacteria</taxon>
        <taxon>Bacillati</taxon>
        <taxon>Bacillota</taxon>
        <taxon>Bacilli</taxon>
        <taxon>Lactobacillales</taxon>
        <taxon>Lactobacillaceae</taxon>
        <taxon>Pediococcus</taxon>
        <taxon>Pediococcus acidilactici group</taxon>
    </lineage>
</organism>
<dbReference type="RefSeq" id="WP_008841099.1">
    <property type="nucleotide sequence ID" value="NZ_CP015206.1"/>
</dbReference>
<reference evidence="4" key="1">
    <citation type="journal article" date="2023" name="PeerJ">
        <title>Selection and evaluation of lactic acid bacteria from chicken feces in Thailand as potential probiotics.</title>
        <authorList>
            <person name="Khurajog B."/>
            <person name="Disastra Y."/>
            <person name="Lawwyne L.D."/>
            <person name="Sirichokchatchawan W."/>
            <person name="Niyomtham W."/>
            <person name="Yindee J."/>
            <person name="Hampson D.J."/>
            <person name="Prapasarakul N."/>
        </authorList>
    </citation>
    <scope>NUCLEOTIDE SEQUENCE</scope>
    <source>
        <strain evidence="4">BF9</strain>
    </source>
</reference>
<evidence type="ECO:0000313" key="5">
    <source>
        <dbReference type="Proteomes" id="UP001280897"/>
    </source>
</evidence>
<gene>
    <name evidence="4" type="ORF">R0G89_07200</name>
</gene>
<comment type="caution">
    <text evidence="4">The sequence shown here is derived from an EMBL/GenBank/DDBJ whole genome shotgun (WGS) entry which is preliminary data.</text>
</comment>
<reference evidence="4" key="2">
    <citation type="submission" date="2023-10" db="EMBL/GenBank/DDBJ databases">
        <authorList>
            <person name="Khurajog B."/>
        </authorList>
    </citation>
    <scope>NUCLEOTIDE SEQUENCE</scope>
    <source>
        <strain evidence="4">BF9</strain>
    </source>
</reference>
<dbReference type="KEGG" id="paci:A4V11_03755"/>
<keyword evidence="2 4" id="KW-0808">Transferase</keyword>
<dbReference type="AlphaFoldDB" id="A0AAP3U2V7"/>
<accession>A0AAP3U2V7</accession>
<dbReference type="GO" id="GO:0016757">
    <property type="term" value="F:glycosyltransferase activity"/>
    <property type="evidence" value="ECO:0007669"/>
    <property type="project" value="UniProtKB-KW"/>
</dbReference>
<evidence type="ECO:0000313" key="4">
    <source>
        <dbReference type="EMBL" id="MDV2621519.1"/>
    </source>
</evidence>
<evidence type="ECO:0000256" key="2">
    <source>
        <dbReference type="ARBA" id="ARBA00022679"/>
    </source>
</evidence>
<dbReference type="EMBL" id="JAWJAV010000004">
    <property type="protein sequence ID" value="MDV2621519.1"/>
    <property type="molecule type" value="Genomic_DNA"/>
</dbReference>
<dbReference type="Proteomes" id="UP001280897">
    <property type="component" value="Unassembled WGS sequence"/>
</dbReference>
<dbReference type="Gene3D" id="3.40.50.2000">
    <property type="entry name" value="Glycogen Phosphorylase B"/>
    <property type="match status" value="3"/>
</dbReference>
<protein>
    <submittedName>
        <fullName evidence="4">Glycosyltransferase</fullName>
        <ecNumber evidence="4">2.4.-.-</ecNumber>
    </submittedName>
</protein>
<dbReference type="Pfam" id="PF00534">
    <property type="entry name" value="Glycos_transf_1"/>
    <property type="match status" value="1"/>
</dbReference>
<evidence type="ECO:0000259" key="3">
    <source>
        <dbReference type="Pfam" id="PF00534"/>
    </source>
</evidence>
<dbReference type="EC" id="2.4.-.-" evidence="4"/>
<dbReference type="PANTHER" id="PTHR12526">
    <property type="entry name" value="GLYCOSYLTRANSFERASE"/>
    <property type="match status" value="1"/>
</dbReference>
<sequence length="482" mass="56109">MNFFVNEAMGIGNSGVEHAQFYRAKRFDQANLDYKFIFMALVDNLHEAMDKWNLRDDQVINIWEYFVYGDDYALHGLKQRTKVKSKNVIDSTNTLRLENKVTSAGIRVVRHYVKFPNPKKNPPLLVRIDRIELYDAQTNLRKVAFEFLQDPHNDQGNQIVNIHLYNQPNGELFFPNSVQLRRYFFHQIERLYSGKNIFVLDRGEMNEVALMDEDMPKPNRKLVEIVHADHLADRDDPKAPFWNNYYEYALTHMDRIDRMVVATELQRKDLLIDFPDRGKEIVTIPVGGVDDEIKQVKGTPHKEFKLVTISRLASEKHIDLIVKAVANLHKQGNKVSLDIYGAGEEDKKLKELIEKVQAKKYIKMRGLTHHADEVYPKYDAFVSASFSEGFGLTYIEALNAGLPVVTFAARFGSLELIEDGKNGYLMTFKREDLDFDVSQLEKGIQKLMDRDIKEMKEDIFKSVENYRDHVIADKWRKLINEL</sequence>
<dbReference type="GeneID" id="57366310"/>
<evidence type="ECO:0000256" key="1">
    <source>
        <dbReference type="ARBA" id="ARBA00022676"/>
    </source>
</evidence>
<dbReference type="PANTHER" id="PTHR12526:SF629">
    <property type="entry name" value="TEICHURONIC ACID BIOSYNTHESIS GLYCOSYLTRANSFERASE TUAH-RELATED"/>
    <property type="match status" value="1"/>
</dbReference>
<name>A0AAP3U2V7_PEDAC</name>
<feature type="domain" description="Glycosyl transferase family 1" evidence="3">
    <location>
        <begin position="291"/>
        <end position="449"/>
    </location>
</feature>
<dbReference type="InterPro" id="IPR001296">
    <property type="entry name" value="Glyco_trans_1"/>
</dbReference>
<proteinExistence type="predicted"/>